<evidence type="ECO:0008006" key="4">
    <source>
        <dbReference type="Google" id="ProtNLM"/>
    </source>
</evidence>
<feature type="compositionally biased region" description="Basic residues" evidence="1">
    <location>
        <begin position="208"/>
        <end position="226"/>
    </location>
</feature>
<evidence type="ECO:0000313" key="3">
    <source>
        <dbReference type="Proteomes" id="UP001057375"/>
    </source>
</evidence>
<evidence type="ECO:0000256" key="1">
    <source>
        <dbReference type="SAM" id="MobiDB-lite"/>
    </source>
</evidence>
<sequence length="712" mass="81845">MTVEPKVYRAVPVKSCPPPGDLLKSNATVRKMQESGIKLNKESSKFPFKEPIHITGLFLSVGKPVSQSTKLKITFSFPDGPSKSRRFSLPALTFDKGSFFLEWKTENAANQCTIKAIGTVLCGKRGQHNFYILKCGEYAAIIDSGYSMKPHLKSEVSCYLSDINYLEYFETHDHDDHTGSRKFFRELIEKNKVEGACMCRVFQVKKKEKKKKKKENKKTRSQHKNGFKGDGQIYNRNAFEITDGKRIPCPFNISMFIPKMIPSLDHSLENTMSICYLFSLPLGKIPCVDFTTPFSSKKLNESYLKMSPSLYMPTVNQPYFKAFFSGDIQRSNWIGTPWFKKCNSHFSTSSHHGSKEYTKKDYFQTVRSCILDIPSGYHSRASFLQQWVQTGRTCWSDALQLQGSIDLKTIFDTIDNPEKGPLSTKPTSRPFSALLHALSQAPPVSYLNNIHNGDDLDTIRESKQPTSKHDHGLFCDGFYKAKIERDHIYGIIDILNTFFLGTSDRENKVRAWIKTYNSEQHDISRMLKDKKLGRIHARCMEMSKSVIKMKYHDESMIEYKLFLEHIYRFEAATLCLIYDFEKNTEEFWKLLWTKYILNPGATVVSDIDYLLSHQFPPNISLILPLIHIHTFNHFYYREIDVCGAIPGIFVRKYSLKKVKKGDTTGIKGLDRHICGFWSAKSKGLRNPIIVPSSAYIPPEKESSRREYDEGEK</sequence>
<accession>A0ABQ5JZ80</accession>
<dbReference type="Proteomes" id="UP001057375">
    <property type="component" value="Unassembled WGS sequence"/>
</dbReference>
<gene>
    <name evidence="2" type="ORF">ADUPG1_012371</name>
</gene>
<feature type="region of interest" description="Disordered" evidence="1">
    <location>
        <begin position="208"/>
        <end position="227"/>
    </location>
</feature>
<protein>
    <recommendedName>
        <fullName evidence="4">Metallo-beta-lactamase domain-containing protein</fullName>
    </recommendedName>
</protein>
<dbReference type="Gene3D" id="3.60.15.10">
    <property type="entry name" value="Ribonuclease Z/Hydroxyacylglutathione hydrolase-like"/>
    <property type="match status" value="1"/>
</dbReference>
<comment type="caution">
    <text evidence="2">The sequence shown here is derived from an EMBL/GenBank/DDBJ whole genome shotgun (WGS) entry which is preliminary data.</text>
</comment>
<dbReference type="EMBL" id="BQXS01012452">
    <property type="protein sequence ID" value="GKT23254.1"/>
    <property type="molecule type" value="Genomic_DNA"/>
</dbReference>
<organism evidence="2 3">
    <name type="scientific">Aduncisulcus paluster</name>
    <dbReference type="NCBI Taxonomy" id="2918883"/>
    <lineage>
        <taxon>Eukaryota</taxon>
        <taxon>Metamonada</taxon>
        <taxon>Carpediemonas-like organisms</taxon>
        <taxon>Aduncisulcus</taxon>
    </lineage>
</organism>
<proteinExistence type="predicted"/>
<dbReference type="InterPro" id="IPR036866">
    <property type="entry name" value="RibonucZ/Hydroxyglut_hydro"/>
</dbReference>
<name>A0ABQ5JZ80_9EUKA</name>
<evidence type="ECO:0000313" key="2">
    <source>
        <dbReference type="EMBL" id="GKT23254.1"/>
    </source>
</evidence>
<reference evidence="2" key="1">
    <citation type="submission" date="2022-03" db="EMBL/GenBank/DDBJ databases">
        <title>Draft genome sequence of Aduncisulcus paluster, a free-living microaerophilic Fornicata.</title>
        <authorList>
            <person name="Yuyama I."/>
            <person name="Kume K."/>
            <person name="Tamura T."/>
            <person name="Inagaki Y."/>
            <person name="Hashimoto T."/>
        </authorList>
    </citation>
    <scope>NUCLEOTIDE SEQUENCE</scope>
    <source>
        <strain evidence="2">NY0171</strain>
    </source>
</reference>
<keyword evidence="3" id="KW-1185">Reference proteome</keyword>
<dbReference type="SUPFAM" id="SSF56281">
    <property type="entry name" value="Metallo-hydrolase/oxidoreductase"/>
    <property type="match status" value="1"/>
</dbReference>